<accession>A0A836BP24</accession>
<comment type="caution">
    <text evidence="3">The sequence shown here is derived from an EMBL/GenBank/DDBJ whole genome shotgun (WGS) entry which is preliminary data.</text>
</comment>
<dbReference type="Proteomes" id="UP000612055">
    <property type="component" value="Unassembled WGS sequence"/>
</dbReference>
<name>A0A836BP24_9CHLO</name>
<proteinExistence type="predicted"/>
<feature type="domain" description="Helitron helicase-like" evidence="2">
    <location>
        <begin position="165"/>
        <end position="328"/>
    </location>
</feature>
<feature type="compositionally biased region" description="Low complexity" evidence="1">
    <location>
        <begin position="377"/>
        <end position="393"/>
    </location>
</feature>
<gene>
    <name evidence="3" type="ORF">HYH03_017504</name>
</gene>
<dbReference type="OrthoDB" id="10052328at2759"/>
<keyword evidence="4" id="KW-1185">Reference proteome</keyword>
<dbReference type="InterPro" id="IPR025476">
    <property type="entry name" value="Helitron_helicase-like"/>
</dbReference>
<organism evidence="3 4">
    <name type="scientific">Edaphochlamys debaryana</name>
    <dbReference type="NCBI Taxonomy" id="47281"/>
    <lineage>
        <taxon>Eukaryota</taxon>
        <taxon>Viridiplantae</taxon>
        <taxon>Chlorophyta</taxon>
        <taxon>core chlorophytes</taxon>
        <taxon>Chlorophyceae</taxon>
        <taxon>CS clade</taxon>
        <taxon>Chlamydomonadales</taxon>
        <taxon>Chlamydomonadales incertae sedis</taxon>
        <taxon>Edaphochlamys</taxon>
    </lineage>
</organism>
<protein>
    <recommendedName>
        <fullName evidence="2">Helitron helicase-like domain-containing protein</fullName>
    </recommendedName>
</protein>
<feature type="region of interest" description="Disordered" evidence="1">
    <location>
        <begin position="377"/>
        <end position="401"/>
    </location>
</feature>
<sequence>MGENVGLAPDPSRLHTLRGATCGISDLDLITTNAPPHDLTAVLREAAEDPNFVARLESGERMVLTSRGGDALVNDYNPLVPILAYPHLFPRGTGQRPKGMGEGTCAMIRLMRWSPSGTPSSDDPLFVLDMHDTISRHLVNTEASIQFNATPEQVREISTLTPAEVTGAFAVMAEGLRGEKLRSHLHALPPKVGKLVRAARAVASRVPGSPQEAWSLRSRAYAAWQVFGPPTCAVTLNPSPLDSEYVFRMDGQRYRFTADGYPRDRPLDRDCWAYTTSHPTYLAQFALTFVTAFRQTFCSPCGLFGTVDHSVFKFETNQRGDLHVHCLLWQRELPPELLQEALRGELQEAMLRFMESIQTQWFPSPTQHAPAYGVQASAAAPEEAPAANPPAAAVHNRSVSA</sequence>
<dbReference type="AlphaFoldDB" id="A0A836BP24"/>
<evidence type="ECO:0000259" key="2">
    <source>
        <dbReference type="Pfam" id="PF14214"/>
    </source>
</evidence>
<evidence type="ECO:0000256" key="1">
    <source>
        <dbReference type="SAM" id="MobiDB-lite"/>
    </source>
</evidence>
<dbReference type="EMBL" id="JAEHOE010000170">
    <property type="protein sequence ID" value="KAG2483625.1"/>
    <property type="molecule type" value="Genomic_DNA"/>
</dbReference>
<dbReference type="Pfam" id="PF14214">
    <property type="entry name" value="Helitron_like_N"/>
    <property type="match status" value="1"/>
</dbReference>
<reference evidence="3" key="1">
    <citation type="journal article" date="2020" name="bioRxiv">
        <title>Comparative genomics of Chlamydomonas.</title>
        <authorList>
            <person name="Craig R.J."/>
            <person name="Hasan A.R."/>
            <person name="Ness R.W."/>
            <person name="Keightley P.D."/>
        </authorList>
    </citation>
    <scope>NUCLEOTIDE SEQUENCE</scope>
    <source>
        <strain evidence="3">CCAP 11/70</strain>
    </source>
</reference>
<evidence type="ECO:0000313" key="4">
    <source>
        <dbReference type="Proteomes" id="UP000612055"/>
    </source>
</evidence>
<evidence type="ECO:0000313" key="3">
    <source>
        <dbReference type="EMBL" id="KAG2483625.1"/>
    </source>
</evidence>